<dbReference type="Proteomes" id="UP000291591">
    <property type="component" value="Unassembled WGS sequence"/>
</dbReference>
<gene>
    <name evidence="1" type="ORF">EV383_1258</name>
</gene>
<dbReference type="EMBL" id="SHKL01000001">
    <property type="protein sequence ID" value="RZT84417.1"/>
    <property type="molecule type" value="Genomic_DNA"/>
</dbReference>
<name>A0A4Q7URF4_PSEST</name>
<evidence type="ECO:0000313" key="2">
    <source>
        <dbReference type="Proteomes" id="UP000291591"/>
    </source>
</evidence>
<dbReference type="SUPFAM" id="SSF109604">
    <property type="entry name" value="HD-domain/PDEase-like"/>
    <property type="match status" value="1"/>
</dbReference>
<keyword evidence="2" id="KW-1185">Reference proteome</keyword>
<evidence type="ECO:0008006" key="3">
    <source>
        <dbReference type="Google" id="ProtNLM"/>
    </source>
</evidence>
<dbReference type="RefSeq" id="WP_130289016.1">
    <property type="nucleotide sequence ID" value="NZ_SHKL01000001.1"/>
</dbReference>
<comment type="caution">
    <text evidence="1">The sequence shown here is derived from an EMBL/GenBank/DDBJ whole genome shotgun (WGS) entry which is preliminary data.</text>
</comment>
<dbReference type="OrthoDB" id="3579568at2"/>
<reference evidence="1 2" key="1">
    <citation type="submission" date="2019-02" db="EMBL/GenBank/DDBJ databases">
        <title>Sequencing the genomes of 1000 actinobacteria strains.</title>
        <authorList>
            <person name="Klenk H.-P."/>
        </authorList>
    </citation>
    <scope>NUCLEOTIDE SEQUENCE [LARGE SCALE GENOMIC DNA]</scope>
    <source>
        <strain evidence="1 2">DSM 45779</strain>
    </source>
</reference>
<protein>
    <recommendedName>
        <fullName evidence="3">HD domain-containing protein</fullName>
    </recommendedName>
</protein>
<proteinExistence type="predicted"/>
<accession>A0A4Q7URF4</accession>
<sequence>MPRFDDARALAETLLAVQRPQDWLRAQHVAIRARELSELPGVDRDPLMIAAVLHGIGRSPVVTRTGFAPLDAARFLDVRGYDTRIVALVAHHAGAAHAAAERGTDLDRYPDEATPTRDALWYCDVATGPDGDPVAPVTALEVVRAAVTRTAALRSGMPAS</sequence>
<organism evidence="1 2">
    <name type="scientific">Pseudonocardia sediminis</name>
    <dbReference type="NCBI Taxonomy" id="1397368"/>
    <lineage>
        <taxon>Bacteria</taxon>
        <taxon>Bacillati</taxon>
        <taxon>Actinomycetota</taxon>
        <taxon>Actinomycetes</taxon>
        <taxon>Pseudonocardiales</taxon>
        <taxon>Pseudonocardiaceae</taxon>
        <taxon>Pseudonocardia</taxon>
    </lineage>
</organism>
<evidence type="ECO:0000313" key="1">
    <source>
        <dbReference type="EMBL" id="RZT84417.1"/>
    </source>
</evidence>
<dbReference type="AlphaFoldDB" id="A0A4Q7URF4"/>